<gene>
    <name evidence="2" type="ORF">Amon01_000999400</name>
</gene>
<proteinExistence type="predicted"/>
<dbReference type="Proteomes" id="UP001165063">
    <property type="component" value="Unassembled WGS sequence"/>
</dbReference>
<name>A0A9W6T9W6_AMBMO</name>
<keyword evidence="3" id="KW-1185">Reference proteome</keyword>
<evidence type="ECO:0000313" key="2">
    <source>
        <dbReference type="EMBL" id="GME81365.1"/>
    </source>
</evidence>
<comment type="caution">
    <text evidence="2">The sequence shown here is derived from an EMBL/GenBank/DDBJ whole genome shotgun (WGS) entry which is preliminary data.</text>
</comment>
<protein>
    <submittedName>
        <fullName evidence="2">Unnamed protein product</fullName>
    </submittedName>
</protein>
<feature type="compositionally biased region" description="Acidic residues" evidence="1">
    <location>
        <begin position="108"/>
        <end position="128"/>
    </location>
</feature>
<accession>A0A9W6T9W6</accession>
<evidence type="ECO:0000256" key="1">
    <source>
        <dbReference type="SAM" id="MobiDB-lite"/>
    </source>
</evidence>
<organism evidence="2 3">
    <name type="scientific">Ambrosiozyma monospora</name>
    <name type="common">Yeast</name>
    <name type="synonym">Endomycopsis monosporus</name>
    <dbReference type="NCBI Taxonomy" id="43982"/>
    <lineage>
        <taxon>Eukaryota</taxon>
        <taxon>Fungi</taxon>
        <taxon>Dikarya</taxon>
        <taxon>Ascomycota</taxon>
        <taxon>Saccharomycotina</taxon>
        <taxon>Pichiomycetes</taxon>
        <taxon>Pichiales</taxon>
        <taxon>Pichiaceae</taxon>
        <taxon>Ambrosiozyma</taxon>
    </lineage>
</organism>
<sequence>MNTVMVELEAVATAEAVALSNNNSVSGVNDYDDQDQSNQYDQDQDQDQETDNEKESSADGFMLDASISTAKPFLPSILQDVDEGFQTVAKLGGKSGLYTTEQGQGGNQDDEWEDYDGDDADVEDDVVDNEPVNGNSTFMKQEKDTKLPNTNTINQGVKDLKI</sequence>
<feature type="region of interest" description="Disordered" evidence="1">
    <location>
        <begin position="23"/>
        <end position="63"/>
    </location>
</feature>
<dbReference type="EMBL" id="BSXU01014743">
    <property type="protein sequence ID" value="GME81365.1"/>
    <property type="molecule type" value="Genomic_DNA"/>
</dbReference>
<reference evidence="2" key="1">
    <citation type="submission" date="2023-04" db="EMBL/GenBank/DDBJ databases">
        <title>Ambrosiozyma monospora NBRC 1965.</title>
        <authorList>
            <person name="Ichikawa N."/>
            <person name="Sato H."/>
            <person name="Tonouchi N."/>
        </authorList>
    </citation>
    <scope>NUCLEOTIDE SEQUENCE</scope>
    <source>
        <strain evidence="2">NBRC 1965</strain>
    </source>
</reference>
<feature type="region of interest" description="Disordered" evidence="1">
    <location>
        <begin position="92"/>
        <end position="162"/>
    </location>
</feature>
<dbReference type="AlphaFoldDB" id="A0A9W6T9W6"/>
<evidence type="ECO:0000313" key="3">
    <source>
        <dbReference type="Proteomes" id="UP001165063"/>
    </source>
</evidence>